<dbReference type="InterPro" id="IPR016169">
    <property type="entry name" value="FAD-bd_PCMH_sub2"/>
</dbReference>
<organism evidence="7 8">
    <name type="scientific">Sinomonas cellulolyticus</name>
    <dbReference type="NCBI Taxonomy" id="2801916"/>
    <lineage>
        <taxon>Bacteria</taxon>
        <taxon>Bacillati</taxon>
        <taxon>Actinomycetota</taxon>
        <taxon>Actinomycetes</taxon>
        <taxon>Micrococcales</taxon>
        <taxon>Micrococcaceae</taxon>
        <taxon>Sinomonas</taxon>
    </lineage>
</organism>
<feature type="domain" description="FAD-binding PCMH-type" evidence="6">
    <location>
        <begin position="37"/>
        <end position="205"/>
    </location>
</feature>
<dbReference type="InterPro" id="IPR050416">
    <property type="entry name" value="FAD-linked_Oxidoreductase"/>
</dbReference>
<dbReference type="EMBL" id="JAERRC010000032">
    <property type="protein sequence ID" value="MBL0706643.1"/>
    <property type="molecule type" value="Genomic_DNA"/>
</dbReference>
<gene>
    <name evidence="7" type="ORF">JJE72_14200</name>
</gene>
<evidence type="ECO:0000313" key="7">
    <source>
        <dbReference type="EMBL" id="MBL0706643.1"/>
    </source>
</evidence>
<evidence type="ECO:0000256" key="4">
    <source>
        <dbReference type="ARBA" id="ARBA00022827"/>
    </source>
</evidence>
<dbReference type="Gene3D" id="3.40.462.20">
    <property type="match status" value="1"/>
</dbReference>
<protein>
    <submittedName>
        <fullName evidence="7">FAD-binding oxidoreductase</fullName>
    </submittedName>
</protein>
<comment type="cofactor">
    <cofactor evidence="1">
        <name>FAD</name>
        <dbReference type="ChEBI" id="CHEBI:57692"/>
    </cofactor>
</comment>
<keyword evidence="8" id="KW-1185">Reference proteome</keyword>
<dbReference type="InterPro" id="IPR006093">
    <property type="entry name" value="Oxy_OxRdtase_FAD_BS"/>
</dbReference>
<dbReference type="PANTHER" id="PTHR42973:SF39">
    <property type="entry name" value="FAD-BINDING PCMH-TYPE DOMAIN-CONTAINING PROTEIN"/>
    <property type="match status" value="1"/>
</dbReference>
<evidence type="ECO:0000259" key="6">
    <source>
        <dbReference type="PROSITE" id="PS51387"/>
    </source>
</evidence>
<dbReference type="Gene3D" id="3.30.465.10">
    <property type="match status" value="1"/>
</dbReference>
<dbReference type="PROSITE" id="PS51387">
    <property type="entry name" value="FAD_PCMH"/>
    <property type="match status" value="1"/>
</dbReference>
<evidence type="ECO:0000256" key="3">
    <source>
        <dbReference type="ARBA" id="ARBA00022630"/>
    </source>
</evidence>
<evidence type="ECO:0000256" key="5">
    <source>
        <dbReference type="ARBA" id="ARBA00023002"/>
    </source>
</evidence>
<dbReference type="Pfam" id="PF01565">
    <property type="entry name" value="FAD_binding_4"/>
    <property type="match status" value="1"/>
</dbReference>
<dbReference type="SUPFAM" id="SSF56176">
    <property type="entry name" value="FAD-binding/transporter-associated domain-like"/>
    <property type="match status" value="1"/>
</dbReference>
<dbReference type="InterPro" id="IPR006094">
    <property type="entry name" value="Oxid_FAD_bind_N"/>
</dbReference>
<keyword evidence="5" id="KW-0560">Oxidoreductase</keyword>
<evidence type="ECO:0000256" key="1">
    <source>
        <dbReference type="ARBA" id="ARBA00001974"/>
    </source>
</evidence>
<comment type="caution">
    <text evidence="7">The sequence shown here is derived from an EMBL/GenBank/DDBJ whole genome shotgun (WGS) entry which is preliminary data.</text>
</comment>
<dbReference type="InterPro" id="IPR016166">
    <property type="entry name" value="FAD-bd_PCMH"/>
</dbReference>
<keyword evidence="4" id="KW-0274">FAD</keyword>
<dbReference type="PROSITE" id="PS00862">
    <property type="entry name" value="OX2_COVAL_FAD"/>
    <property type="match status" value="1"/>
</dbReference>
<proteinExistence type="inferred from homology"/>
<keyword evidence="3" id="KW-0285">Flavoprotein</keyword>
<dbReference type="RefSeq" id="WP_189695291.1">
    <property type="nucleotide sequence ID" value="NZ_BNCM01000021.1"/>
</dbReference>
<dbReference type="InterPro" id="IPR036318">
    <property type="entry name" value="FAD-bd_PCMH-like_sf"/>
</dbReference>
<evidence type="ECO:0000256" key="2">
    <source>
        <dbReference type="ARBA" id="ARBA00005466"/>
    </source>
</evidence>
<dbReference type="PANTHER" id="PTHR42973">
    <property type="entry name" value="BINDING OXIDOREDUCTASE, PUTATIVE (AFU_ORTHOLOGUE AFUA_1G17690)-RELATED"/>
    <property type="match status" value="1"/>
</dbReference>
<dbReference type="Proteomes" id="UP000639051">
    <property type="component" value="Unassembled WGS sequence"/>
</dbReference>
<reference evidence="7 8" key="1">
    <citation type="submission" date="2021-01" db="EMBL/GenBank/DDBJ databases">
        <title>Genome public.</title>
        <authorList>
            <person name="Liu C."/>
            <person name="Sun Q."/>
        </authorList>
    </citation>
    <scope>NUCLEOTIDE SEQUENCE [LARGE SCALE GENOMIC DNA]</scope>
    <source>
        <strain evidence="7 8">JC656</strain>
    </source>
</reference>
<evidence type="ECO:0000313" key="8">
    <source>
        <dbReference type="Proteomes" id="UP000639051"/>
    </source>
</evidence>
<name>A0ABS1K536_9MICC</name>
<dbReference type="InterPro" id="IPR016167">
    <property type="entry name" value="FAD-bd_PCMH_sub1"/>
</dbReference>
<accession>A0ABS1K536</accession>
<sequence>MTIQLEFITLQDLVRGAVLDPRDPGYAEEASAFNAAVAHRPDVVVAALDAADVVAAVRWASLNSIKLAVQGTGHGAERGFNGGVLVSTKRLRSVSIDPQARTATVGAGARWREVIDAAAPFGLAPLNGSSSDVGVVGYTLGGGLPVLGRTFGFAAESVLSLDIVTMDGDARTVSRTHEPELFDLLCGGGPGLAVVTGLTFRLYPVAEVYGGALIFDGQHAEAVLRTFAAWARTLKDASNTAIRFLRAPDAPGVPRELAGRLTVHVNFAHVGRGGEQVLAPMRAAAPVLIDMVGPLPYTEIDRVYSDPEERLPFLSGGAGIVDLDWRAIEAVLAVAGPDAQCVLPLVDFRLLGGAMASDAGHTASAHGLAYAMHVVGVLAPPIAEAVPGAIAEVLAAMAPYGNGHCPRNFLGDREDLSPAWSDGIAAKLAAAREELDPQGLLRRES</sequence>
<comment type="similarity">
    <text evidence="2">Belongs to the oxygen-dependent FAD-linked oxidoreductase family.</text>
</comment>
<dbReference type="Gene3D" id="3.30.43.10">
    <property type="entry name" value="Uridine Diphospho-n-acetylenolpyruvylglucosamine Reductase, domain 2"/>
    <property type="match status" value="1"/>
</dbReference>